<keyword evidence="5" id="KW-1133">Transmembrane helix</keyword>
<dbReference type="InterPro" id="IPR023346">
    <property type="entry name" value="Lysozyme-like_dom_sf"/>
</dbReference>
<dbReference type="EMBL" id="JN564907">
    <property type="protein sequence ID" value="AEY69560.1"/>
    <property type="molecule type" value="Genomic_DNA"/>
</dbReference>
<keyword evidence="3" id="KW-0081">Bacteriolytic enzyme</keyword>
<evidence type="ECO:0000313" key="7">
    <source>
        <dbReference type="EMBL" id="AEY69560.1"/>
    </source>
</evidence>
<evidence type="ECO:0000259" key="6">
    <source>
        <dbReference type="Pfam" id="PF20155"/>
    </source>
</evidence>
<reference evidence="7 8" key="1">
    <citation type="journal article" date="2012" name="BMC Genomics">
        <title>Comparative analysis of two phenotypically-similar but genomically-distinct Burkholderia cenocepacia-specific bacteriophages.</title>
        <authorList>
            <person name="Lynch K.H."/>
            <person name="Stothard P."/>
            <person name="Dennis J.J."/>
        </authorList>
    </citation>
    <scope>NUCLEOTIDE SEQUENCE [LARGE SCALE GENOMIC DNA]</scope>
</reference>
<keyword evidence="4" id="KW-0175">Coiled coil</keyword>
<keyword evidence="5" id="KW-0812">Transmembrane</keyword>
<dbReference type="PANTHER" id="PTHR47096:SF1">
    <property type="entry name" value="MISSHAPEN LIKE KINASE 1"/>
    <property type="match status" value="1"/>
</dbReference>
<feature type="coiled-coil region" evidence="4">
    <location>
        <begin position="302"/>
        <end position="329"/>
    </location>
</feature>
<organism evidence="7 8">
    <name type="scientific">Burkholderia phage vB_BceS_AH2</name>
    <dbReference type="NCBI Taxonomy" id="1133022"/>
    <lineage>
        <taxon>Viruses</taxon>
        <taxon>Duplodnaviria</taxon>
        <taxon>Heunggongvirae</taxon>
        <taxon>Uroviricota</taxon>
        <taxon>Caudoviricetes</taxon>
        <taxon>Casjensviridae</taxon>
        <taxon>Ahduovirus</taxon>
        <taxon>Ahduovirus AH2</taxon>
        <taxon>Burkholderia virus AH2</taxon>
    </lineage>
</organism>
<dbReference type="GO" id="GO:0042742">
    <property type="term" value="P:defense response to bacterium"/>
    <property type="evidence" value="ECO:0007669"/>
    <property type="project" value="UniProtKB-KW"/>
</dbReference>
<dbReference type="Proteomes" id="UP000009012">
    <property type="component" value="Segment"/>
</dbReference>
<evidence type="ECO:0000256" key="1">
    <source>
        <dbReference type="ARBA" id="ARBA00022465"/>
    </source>
</evidence>
<keyword evidence="5" id="KW-0472">Membrane</keyword>
<dbReference type="Gene3D" id="1.10.530.40">
    <property type="match status" value="1"/>
</dbReference>
<feature type="transmembrane region" description="Helical" evidence="5">
    <location>
        <begin position="702"/>
        <end position="732"/>
    </location>
</feature>
<evidence type="ECO:0000256" key="2">
    <source>
        <dbReference type="ARBA" id="ARBA00022529"/>
    </source>
</evidence>
<feature type="coiled-coil region" evidence="4">
    <location>
        <begin position="910"/>
        <end position="937"/>
    </location>
</feature>
<evidence type="ECO:0000256" key="3">
    <source>
        <dbReference type="ARBA" id="ARBA00022638"/>
    </source>
</evidence>
<dbReference type="InterPro" id="IPR023347">
    <property type="entry name" value="Lysozyme_dom_sf"/>
</dbReference>
<feature type="coiled-coil region" evidence="4">
    <location>
        <begin position="1279"/>
        <end position="1332"/>
    </location>
</feature>
<feature type="transmembrane region" description="Helical" evidence="5">
    <location>
        <begin position="666"/>
        <end position="690"/>
    </location>
</feature>
<dbReference type="SUPFAM" id="SSF53955">
    <property type="entry name" value="Lysozyme-like"/>
    <property type="match status" value="1"/>
</dbReference>
<proteinExistence type="predicted"/>
<dbReference type="GO" id="GO:0003796">
    <property type="term" value="F:lysozyme activity"/>
    <property type="evidence" value="ECO:0007669"/>
    <property type="project" value="InterPro"/>
</dbReference>
<gene>
    <name evidence="7" type="ORF">AH2_00054</name>
</gene>
<dbReference type="KEGG" id="vg:13405230"/>
<dbReference type="InterPro" id="IPR051700">
    <property type="entry name" value="STE20_Ser-Thr_kinase"/>
</dbReference>
<dbReference type="NCBIfam" id="TIGR02675">
    <property type="entry name" value="tape_meas_nterm"/>
    <property type="match status" value="1"/>
</dbReference>
<accession>I6NLI9</accession>
<keyword evidence="2" id="KW-0929">Antimicrobial</keyword>
<keyword evidence="8" id="KW-1185">Reference proteome</keyword>
<dbReference type="RefSeq" id="YP_006561138.1">
    <property type="nucleotide sequence ID" value="NC_018283.1"/>
</dbReference>
<evidence type="ECO:0000256" key="5">
    <source>
        <dbReference type="SAM" id="Phobius"/>
    </source>
</evidence>
<dbReference type="GO" id="GO:0098003">
    <property type="term" value="P:viral tail assembly"/>
    <property type="evidence" value="ECO:0007669"/>
    <property type="project" value="UniProtKB-KW"/>
</dbReference>
<dbReference type="GeneID" id="13405230"/>
<protein>
    <submittedName>
        <fullName evidence="7">Tape measure protein</fullName>
    </submittedName>
</protein>
<feature type="domain" description="Tape measure protein N-terminal" evidence="6">
    <location>
        <begin position="423"/>
        <end position="614"/>
    </location>
</feature>
<sequence length="1578" mass="167392">MANKGDVDLVIRAKNEASKPLDAISKALDDLQNSQKNVGSSADKTGNLLSQFAKTVGVIAAAYDKLKAGADRAAQSFTKQEASLNETKAAYAALTAQLEAAQRVQQRMASFVGPLPKGSEKQAQLVAKAVQDLSGQAAKLASTIARQDEELKQSFYAMQEMAGGAGKATEALARVQEGHRQAAVAAEKDAAAQSKAAEAAQKAAVAAKAWQEQQAKNAADAAAAQQAAAERAAQNASRLQTLRSGVETRRQLAEAAAVAQGGQASAQAQIKAINDAVAANGGKASSDQAAKVAQLTTYAAAYKQAYNELRAATEQYNRVLRDSKSTQEQIAAAQARANAAMAGASNVMQQATASAKQAASAQQQHATAQGQAAGATDKLDKSLQSLFANSRRSLSLYQRLRGEVLSLVNSYLGLYAAIGAVNQVIQASMQMQATESRLNVVTGGDSAKTAQELQWVLKEADRLGFSLNTLSQEWSKFSIAAQASNFTMAEARKVFISVTEAGRVMKLSDDRMSMAFVALTQMMSKGTIQMEELRQQLGEHIPGAFAMMAKAAGVSGAELTKMMEKGQLTSDYLLKFADVLDERFGKQLPNSVKLTQAEIGRFQTALTVALNEIADAGVIDAFTEALRKLREMMRSDDAKVWFQRIGAAVGGVIKLLLAVLDNMDLIFAAFAALGAAKGVAYVISLTGALVRMITTIRAAATAGAALNVALLGLGGPIGIAIGVLAGAFAFLATRVSDSEKAMVSAKRVTEDIVAAYNMGAKSAKEWTDALQGMSDLQIERTLGSLSSKLKSSLAGLGSELNQSFVTEFGQVIEIPLDPKTKQFKDLVDAVKDGRVPLSEFKKRLDDIAKAHPEMKELALRLQDQAEEAIKTDTALRKFEASLRLAKGTATEADKALLGVGKALGQAGDDADAAARKMERFRQAMENMGKNIPDLKKQIELQTNIEGVNRDLQRALELAGNDPKLQQEAKDRAAQAIAALRQAYDESMIREFGNSRGDAMLQSVNLLRSFEGFTPTAKWDVNAYRAGYGSDTITLSDGTIQKVAEATKVTEQDALRDLVRRIGEFQDTIKNQIGADKFGAFTAPQQAALTSIAYNYGSLPKDIVQAIKYGTNEMVAQAVRNHASDNGGINAGRRNREADLLASPSPALVALNQKAIDARQDRVTKVLEDLSLSLKEAGLAERDKFIEEALKKAQPQDVNAPRLTAEQESAVRKQAGETFDAKQAILVQQKIVELQNQLAESKAGTNREDYIAVQAQKQKIDLATEEGQKWAALQGQIWDRANAEKQVNDLMAVRQQLIERFTVQQNSGDSSGAAATSTALEAVNKQLDEATQKAIAFWQSMGADNPQAQAAILALQNTQDKIAQTGKVTLDAKAINDQFASDAVTGFNSMAESMAGWIAGTKSGKDVLTDIRNAFLKFAADFLKQIANMILKQIIFNMVSSMFGGGAGGAASGAGGLGGAIAGAVKHSGGMVGEAGITRSVSPALFANAVRYHTGGFAGLQPGEVPAILQTGEEVLARNDPRNAMNGGGSAGASAAPKIINVLDPSLVQDHLSSSAGEEVMINVIRRNGSAIKQILSEA</sequence>
<keyword evidence="1" id="KW-1188">Viral release from host cell</keyword>
<dbReference type="InterPro" id="IPR013491">
    <property type="entry name" value="Tape_meas_N"/>
</dbReference>
<name>I6NLI9_9CAUD</name>
<dbReference type="PANTHER" id="PTHR47096">
    <property type="entry name" value="MISSHAPEN LIKE KINASE 1"/>
    <property type="match status" value="1"/>
</dbReference>
<dbReference type="GO" id="GO:0031640">
    <property type="term" value="P:killing of cells of another organism"/>
    <property type="evidence" value="ECO:0007669"/>
    <property type="project" value="UniProtKB-KW"/>
</dbReference>
<evidence type="ECO:0000313" key="8">
    <source>
        <dbReference type="Proteomes" id="UP000009012"/>
    </source>
</evidence>
<evidence type="ECO:0000256" key="4">
    <source>
        <dbReference type="SAM" id="Coils"/>
    </source>
</evidence>
<dbReference type="Pfam" id="PF20155">
    <property type="entry name" value="TMP_3"/>
    <property type="match status" value="1"/>
</dbReference>
<keyword evidence="1" id="KW-1245">Viral tail assembly</keyword>